<feature type="transmembrane region" description="Helical" evidence="2">
    <location>
        <begin position="59"/>
        <end position="88"/>
    </location>
</feature>
<dbReference type="SUPFAM" id="SSF55729">
    <property type="entry name" value="Acyl-CoA N-acyltransferases (Nat)"/>
    <property type="match status" value="1"/>
</dbReference>
<dbReference type="InterPro" id="IPR016181">
    <property type="entry name" value="Acyl_CoA_acyltransferase"/>
</dbReference>
<reference evidence="4 5" key="1">
    <citation type="submission" date="2019-06" db="EMBL/GenBank/DDBJ databases">
        <title>A chromosome-scale genome assembly of the striped catfish, Pangasianodon hypophthalmus.</title>
        <authorList>
            <person name="Wen M."/>
            <person name="Zahm M."/>
            <person name="Roques C."/>
            <person name="Cabau C."/>
            <person name="Klopp C."/>
            <person name="Donnadieu C."/>
            <person name="Jouanno E."/>
            <person name="Avarre J.-C."/>
            <person name="Campet M."/>
            <person name="Ha T.T.T."/>
            <person name="Dugue R."/>
            <person name="Lampietro C."/>
            <person name="Louis A."/>
            <person name="Herpin A."/>
            <person name="Echchiki A."/>
            <person name="Berthelot C."/>
            <person name="Parey E."/>
            <person name="Roest-Crollius H."/>
            <person name="Braasch I."/>
            <person name="Postlethwait J."/>
            <person name="Bobe J."/>
            <person name="Montfort J."/>
            <person name="Bouchez O."/>
            <person name="Begum T."/>
            <person name="Schartl M."/>
            <person name="Guiguen Y."/>
        </authorList>
    </citation>
    <scope>NUCLEOTIDE SEQUENCE [LARGE SCALE GENOMIC DNA]</scope>
    <source>
        <strain evidence="4 5">Indonesia</strain>
        <tissue evidence="4">Blood</tissue>
    </source>
</reference>
<keyword evidence="2" id="KW-0812">Transmembrane</keyword>
<dbReference type="InterPro" id="IPR050769">
    <property type="entry name" value="NAT_camello-type"/>
</dbReference>
<dbReference type="Pfam" id="PF00583">
    <property type="entry name" value="Acetyltransf_1"/>
    <property type="match status" value="1"/>
</dbReference>
<dbReference type="InterPro" id="IPR000182">
    <property type="entry name" value="GNAT_dom"/>
</dbReference>
<evidence type="ECO:0000256" key="2">
    <source>
        <dbReference type="SAM" id="Phobius"/>
    </source>
</evidence>
<dbReference type="GO" id="GO:0008080">
    <property type="term" value="F:N-acetyltransferase activity"/>
    <property type="evidence" value="ECO:0007669"/>
    <property type="project" value="InterPro"/>
</dbReference>
<evidence type="ECO:0000313" key="4">
    <source>
        <dbReference type="EMBL" id="KAB5581890.1"/>
    </source>
</evidence>
<organism evidence="4 5">
    <name type="scientific">Pangasianodon hypophthalmus</name>
    <name type="common">Striped catfish</name>
    <name type="synonym">Helicophagus hypophthalmus</name>
    <dbReference type="NCBI Taxonomy" id="310915"/>
    <lineage>
        <taxon>Eukaryota</taxon>
        <taxon>Metazoa</taxon>
        <taxon>Chordata</taxon>
        <taxon>Craniata</taxon>
        <taxon>Vertebrata</taxon>
        <taxon>Euteleostomi</taxon>
        <taxon>Actinopterygii</taxon>
        <taxon>Neopterygii</taxon>
        <taxon>Teleostei</taxon>
        <taxon>Ostariophysi</taxon>
        <taxon>Siluriformes</taxon>
        <taxon>Pangasiidae</taxon>
        <taxon>Pangasianodon</taxon>
    </lineage>
</organism>
<dbReference type="PANTHER" id="PTHR13947">
    <property type="entry name" value="GNAT FAMILY N-ACETYLTRANSFERASE"/>
    <property type="match status" value="1"/>
</dbReference>
<sequence length="236" mass="26962">MDTEIDCLISRRNCVRMWYQIREYQDVDYSSVRELYSAGFREHEGAVCVLTLKQHWVQAVLLGLLILFLFLFGSFLASILCLIGVLLAGRFAVSCLFEQGIQLGLSEDLQDIRASYMHRGQVSCFWVAESKGSLIGTVAILPCVTEPGAWELKRISVRKEFRHRGLAKALCRTALEFAARHKVERVVLFTSLVQSDALKLYHSLGFHKEEEFVWPSLCARLINFLVFKYAYKAAIK</sequence>
<dbReference type="Gene3D" id="3.40.630.30">
    <property type="match status" value="1"/>
</dbReference>
<protein>
    <recommendedName>
        <fullName evidence="3">N-acetyltransferase domain-containing protein</fullName>
    </recommendedName>
</protein>
<feature type="domain" description="N-acetyltransferase" evidence="3">
    <location>
        <begin position="87"/>
        <end position="231"/>
    </location>
</feature>
<dbReference type="CDD" id="cd04301">
    <property type="entry name" value="NAT_SF"/>
    <property type="match status" value="1"/>
</dbReference>
<dbReference type="AlphaFoldDB" id="A0A5N5PQC7"/>
<comment type="caution">
    <text evidence="4">The sequence shown here is derived from an EMBL/GenBank/DDBJ whole genome shotgun (WGS) entry which is preliminary data.</text>
</comment>
<name>A0A5N5PQC7_PANHP</name>
<evidence type="ECO:0000256" key="1">
    <source>
        <dbReference type="ARBA" id="ARBA00022679"/>
    </source>
</evidence>
<proteinExistence type="predicted"/>
<accession>A0A5N5PQC7</accession>
<keyword evidence="1" id="KW-0808">Transferase</keyword>
<keyword evidence="2" id="KW-1133">Transmembrane helix</keyword>
<gene>
    <name evidence="4" type="ORF">PHYPO_G00180770</name>
</gene>
<dbReference type="Proteomes" id="UP000327468">
    <property type="component" value="Chromosome 3"/>
</dbReference>
<keyword evidence="2" id="KW-0472">Membrane</keyword>
<dbReference type="EMBL" id="VFJC01000004">
    <property type="protein sequence ID" value="KAB5581890.1"/>
    <property type="molecule type" value="Genomic_DNA"/>
</dbReference>
<dbReference type="PROSITE" id="PS51186">
    <property type="entry name" value="GNAT"/>
    <property type="match status" value="1"/>
</dbReference>
<evidence type="ECO:0000313" key="5">
    <source>
        <dbReference type="Proteomes" id="UP000327468"/>
    </source>
</evidence>
<dbReference type="PANTHER" id="PTHR13947:SF60">
    <property type="entry name" value="N-ACETYLTRANSFERASE DOMAIN-CONTAINING PROTEIN"/>
    <property type="match status" value="1"/>
</dbReference>
<keyword evidence="5" id="KW-1185">Reference proteome</keyword>
<evidence type="ECO:0000259" key="3">
    <source>
        <dbReference type="PROSITE" id="PS51186"/>
    </source>
</evidence>